<protein>
    <recommendedName>
        <fullName evidence="12">Replication protein A subunit</fullName>
    </recommendedName>
</protein>
<dbReference type="CDD" id="cd04476">
    <property type="entry name" value="RPA1_DBD_C"/>
    <property type="match status" value="1"/>
</dbReference>
<evidence type="ECO:0000313" key="19">
    <source>
        <dbReference type="EMBL" id="GIM14231.1"/>
    </source>
</evidence>
<dbReference type="FunFam" id="2.40.50.140:FF:000064">
    <property type="entry name" value="Replication protein A subunit"/>
    <property type="match status" value="1"/>
</dbReference>
<accession>A0A8J4GVW3</accession>
<evidence type="ECO:0000313" key="18">
    <source>
        <dbReference type="EMBL" id="GIL88669.1"/>
    </source>
</evidence>
<dbReference type="GO" id="GO:0005634">
    <property type="term" value="C:nucleus"/>
    <property type="evidence" value="ECO:0007669"/>
    <property type="project" value="UniProtKB-SubCell"/>
</dbReference>
<dbReference type="EMBL" id="BNCQ01000055">
    <property type="protein sequence ID" value="GIM14231.1"/>
    <property type="molecule type" value="Genomic_DNA"/>
</dbReference>
<feature type="region of interest" description="Disordered" evidence="13">
    <location>
        <begin position="805"/>
        <end position="989"/>
    </location>
</feature>
<evidence type="ECO:0000256" key="3">
    <source>
        <dbReference type="ARBA" id="ARBA00022705"/>
    </source>
</evidence>
<dbReference type="Pfam" id="PF16900">
    <property type="entry name" value="REPA_OB_2"/>
    <property type="match status" value="1"/>
</dbReference>
<dbReference type="InterPro" id="IPR007199">
    <property type="entry name" value="Rep_factor-A_N"/>
</dbReference>
<feature type="domain" description="Replication protein A OB" evidence="17">
    <location>
        <begin position="436"/>
        <end position="540"/>
    </location>
</feature>
<feature type="compositionally biased region" description="Polar residues" evidence="13">
    <location>
        <begin position="183"/>
        <end position="192"/>
    </location>
</feature>
<keyword evidence="4 12" id="KW-0479">Metal-binding</keyword>
<evidence type="ECO:0000259" key="15">
    <source>
        <dbReference type="Pfam" id="PF04057"/>
    </source>
</evidence>
<keyword evidence="9" id="KW-0233">DNA recombination</keyword>
<dbReference type="EMBL" id="BNCP01000046">
    <property type="protein sequence ID" value="GIL88669.1"/>
    <property type="molecule type" value="Genomic_DNA"/>
</dbReference>
<keyword evidence="6 12" id="KW-0863">Zinc-finger</keyword>
<dbReference type="GO" id="GO:0006281">
    <property type="term" value="P:DNA repair"/>
    <property type="evidence" value="ECO:0007669"/>
    <property type="project" value="UniProtKB-KW"/>
</dbReference>
<evidence type="ECO:0000256" key="11">
    <source>
        <dbReference type="ARBA" id="ARBA00023242"/>
    </source>
</evidence>
<keyword evidence="10" id="KW-0234">DNA repair</keyword>
<evidence type="ECO:0000256" key="13">
    <source>
        <dbReference type="SAM" id="MobiDB-lite"/>
    </source>
</evidence>
<feature type="compositionally biased region" description="Gly residues" evidence="13">
    <location>
        <begin position="909"/>
        <end position="953"/>
    </location>
</feature>
<dbReference type="OrthoDB" id="1751331at2759"/>
<dbReference type="InterPro" id="IPR004591">
    <property type="entry name" value="Rfa1"/>
</dbReference>
<dbReference type="Pfam" id="PF01336">
    <property type="entry name" value="tRNA_anti-codon"/>
    <property type="match status" value="1"/>
</dbReference>
<dbReference type="InterPro" id="IPR012340">
    <property type="entry name" value="NA-bd_OB-fold"/>
</dbReference>
<evidence type="ECO:0000313" key="21">
    <source>
        <dbReference type="Proteomes" id="UP000747110"/>
    </source>
</evidence>
<evidence type="ECO:0000256" key="7">
    <source>
        <dbReference type="ARBA" id="ARBA00022833"/>
    </source>
</evidence>
<feature type="compositionally biased region" description="Gly residues" evidence="13">
    <location>
        <begin position="276"/>
        <end position="288"/>
    </location>
</feature>
<dbReference type="FunFam" id="2.40.50.140:FF:000041">
    <property type="entry name" value="Replication protein A subunit"/>
    <property type="match status" value="1"/>
</dbReference>
<dbReference type="GO" id="GO:0006260">
    <property type="term" value="P:DNA replication"/>
    <property type="evidence" value="ECO:0007669"/>
    <property type="project" value="UniProtKB-KW"/>
</dbReference>
<evidence type="ECO:0000259" key="14">
    <source>
        <dbReference type="Pfam" id="PF01336"/>
    </source>
</evidence>
<dbReference type="Gene3D" id="2.40.50.140">
    <property type="entry name" value="Nucleic acid-binding proteins"/>
    <property type="match status" value="4"/>
</dbReference>
<comment type="caution">
    <text evidence="19">The sequence shown here is derived from an EMBL/GenBank/DDBJ whole genome shotgun (WGS) entry which is preliminary data.</text>
</comment>
<feature type="compositionally biased region" description="Gly residues" evidence="13">
    <location>
        <begin position="805"/>
        <end position="822"/>
    </location>
</feature>
<evidence type="ECO:0000256" key="6">
    <source>
        <dbReference type="ARBA" id="ARBA00022771"/>
    </source>
</evidence>
<feature type="compositionally biased region" description="Gly residues" evidence="13">
    <location>
        <begin position="253"/>
        <end position="262"/>
    </location>
</feature>
<feature type="compositionally biased region" description="Low complexity" evidence="13">
    <location>
        <begin position="263"/>
        <end position="272"/>
    </location>
</feature>
<dbReference type="GO" id="GO:0003677">
    <property type="term" value="F:DNA binding"/>
    <property type="evidence" value="ECO:0007669"/>
    <property type="project" value="UniProtKB-KW"/>
</dbReference>
<evidence type="ECO:0000256" key="4">
    <source>
        <dbReference type="ARBA" id="ARBA00022723"/>
    </source>
</evidence>
<dbReference type="SUPFAM" id="SSF50249">
    <property type="entry name" value="Nucleic acid-binding proteins"/>
    <property type="match status" value="4"/>
</dbReference>
<dbReference type="CDD" id="cd04474">
    <property type="entry name" value="RPA1_DBD_A"/>
    <property type="match status" value="1"/>
</dbReference>
<evidence type="ECO:0000256" key="5">
    <source>
        <dbReference type="ARBA" id="ARBA00022763"/>
    </source>
</evidence>
<feature type="compositionally biased region" description="Gly residues" evidence="13">
    <location>
        <begin position="210"/>
        <end position="230"/>
    </location>
</feature>
<feature type="compositionally biased region" description="Gly residues" evidence="13">
    <location>
        <begin position="889"/>
        <end position="900"/>
    </location>
</feature>
<dbReference type="NCBIfam" id="TIGR00617">
    <property type="entry name" value="rpa1"/>
    <property type="match status" value="1"/>
</dbReference>
<dbReference type="PANTHER" id="PTHR47165:SF4">
    <property type="entry name" value="OS03G0429900 PROTEIN"/>
    <property type="match status" value="1"/>
</dbReference>
<feature type="domain" description="OB" evidence="14">
    <location>
        <begin position="326"/>
        <end position="391"/>
    </location>
</feature>
<comment type="similarity">
    <text evidence="2 12">Belongs to the replication factor A protein 1 family.</text>
</comment>
<dbReference type="Proteomes" id="UP000747110">
    <property type="component" value="Unassembled WGS sequence"/>
</dbReference>
<evidence type="ECO:0000313" key="20">
    <source>
        <dbReference type="Proteomes" id="UP000722791"/>
    </source>
</evidence>
<evidence type="ECO:0000259" key="16">
    <source>
        <dbReference type="Pfam" id="PF08646"/>
    </source>
</evidence>
<dbReference type="InterPro" id="IPR013955">
    <property type="entry name" value="Rep_factor-A_C"/>
</dbReference>
<comment type="subcellular location">
    <subcellularLocation>
        <location evidence="1 12">Nucleus</location>
    </subcellularLocation>
</comment>
<keyword evidence="7 12" id="KW-0862">Zinc</keyword>
<dbReference type="AlphaFoldDB" id="A0A8J4GVW3"/>
<dbReference type="InterPro" id="IPR047192">
    <property type="entry name" value="Euk_RPA1_DBD_C"/>
</dbReference>
<evidence type="ECO:0000259" key="17">
    <source>
        <dbReference type="Pfam" id="PF16900"/>
    </source>
</evidence>
<feature type="domain" description="Replication factor A C-terminal" evidence="16">
    <location>
        <begin position="601"/>
        <end position="755"/>
    </location>
</feature>
<gene>
    <name evidence="18" type="ORF">Vretifemale_16590</name>
    <name evidence="19" type="ORF">Vretimale_17259</name>
</gene>
<dbReference type="GO" id="GO:0008270">
    <property type="term" value="F:zinc ion binding"/>
    <property type="evidence" value="ECO:0007669"/>
    <property type="project" value="UniProtKB-KW"/>
</dbReference>
<keyword evidence="5" id="KW-0227">DNA damage</keyword>
<keyword evidence="3 12" id="KW-0235">DNA replication</keyword>
<dbReference type="CDD" id="cd04475">
    <property type="entry name" value="RPA1_DBD_B"/>
    <property type="match status" value="1"/>
</dbReference>
<keyword evidence="11 12" id="KW-0539">Nucleus</keyword>
<feature type="compositionally biased region" description="Polar residues" evidence="13">
    <location>
        <begin position="830"/>
        <end position="844"/>
    </location>
</feature>
<feature type="domain" description="Replication factor-A protein 1 N-terminal" evidence="15">
    <location>
        <begin position="23"/>
        <end position="113"/>
    </location>
</feature>
<evidence type="ECO:0000256" key="9">
    <source>
        <dbReference type="ARBA" id="ARBA00023172"/>
    </source>
</evidence>
<organism evidence="19 20">
    <name type="scientific">Volvox reticuliferus</name>
    <dbReference type="NCBI Taxonomy" id="1737510"/>
    <lineage>
        <taxon>Eukaryota</taxon>
        <taxon>Viridiplantae</taxon>
        <taxon>Chlorophyta</taxon>
        <taxon>core chlorophytes</taxon>
        <taxon>Chlorophyceae</taxon>
        <taxon>CS clade</taxon>
        <taxon>Chlamydomonadales</taxon>
        <taxon>Volvocaceae</taxon>
        <taxon>Volvox</taxon>
    </lineage>
</organism>
<feature type="region of interest" description="Disordered" evidence="13">
    <location>
        <begin position="136"/>
        <end position="296"/>
    </location>
</feature>
<dbReference type="PANTHER" id="PTHR47165">
    <property type="entry name" value="OS03G0429900 PROTEIN"/>
    <property type="match status" value="1"/>
</dbReference>
<evidence type="ECO:0000256" key="12">
    <source>
        <dbReference type="RuleBase" id="RU364130"/>
    </source>
</evidence>
<sequence length="989" mass="103015">MQHPPLSVGYLLRAATTVCGLDAKVSITGIFQVIECRPIAHKNAQEQQSGKQRYRIRLGDGNYSLITMLSSQVNDLIQSGVLGAGAIVQIKDFIINQVNGKRMFIAFNCQVLEQYGVYQQPIVFPPFTDLIDAQKAAEEQQNGQQQPGQQQQGYGANSAGYGSMPPPANAGGMYGGPPPVSDGYNSNQYQQQGHPTGGMYGGPPPPVNGGEHGGAYGSGGGGYGVGGNPGVGAANQKPQQGMYGGPQPHQTGPGNGYGGQGGAQQQPNYNQYVDNGSGGGHGAGGGVAGSRPPPQYQVQGAIARDEAPPRILPISALNPYTARWAILGRVTSKGELRRWTNVKGEGKVFSFDLLDKDGGEIRVTAFGAEAEKFFETIEVGAIYQVSKASLNQKKPQFNHTNHAYEIRLDRNSLVERMPENQQTSQIPTITFNFRRLAELETAEAGSLVDVIGLIETCDPWQSITRRTGEETQKRSMVIRDESGRSIEVTLWGPLVNNPGDQIEQMVRSGARPVLAAKALRVGDFNGKTLSTIGASTLRIDPMDLPAAQRLRNWYDSGGRSQAVNSLSNAGMAGGGGTKADRRTTFAAIKDEHLGTSGKPDWITVSAVVDMIKTESQGGGPSAVVYPSCPHDFNGRPCQKKMMDIGGGNWNCERCNYSTENPAWRYLVAMSACDHTARQFLTAFGDAGDAIFGGKSAAEVRQLEAENSPEFDRLTEAIRFTPFIFRLKVAEDHYNDEARIKVSIYRLERLTDFVKEGNLMLQYIKALENGQPVLCTGGPSGSVAAAATAAATGTGVAGSAGGGAYHPQGGSGSGPGGPYGGQSSGVYGTAPQATNPYVSTPSTNPYGGPPTSHGGAVPRTPPPAAGLGRGDMYGAGPPPPNSGYNQQGGSSSGGGGGGSMYGGPPPQQQQGGGYAGGGYGGAPSSGAYGGHSGSVGGGYAGGAGGQGGGGGWNGGQPSHQQQGGGSGMYGGPPPAQPQNNTYQVPPNAFW</sequence>
<evidence type="ECO:0000256" key="8">
    <source>
        <dbReference type="ARBA" id="ARBA00023125"/>
    </source>
</evidence>
<name>A0A8J4GVW3_9CHLO</name>
<reference evidence="19" key="1">
    <citation type="journal article" date="2021" name="Proc. Natl. Acad. Sci. U.S.A.">
        <title>Three genomes in the algal genus Volvox reveal the fate of a haploid sex-determining region after a transition to homothallism.</title>
        <authorList>
            <person name="Yamamoto K."/>
            <person name="Hamaji T."/>
            <person name="Kawai-Toyooka H."/>
            <person name="Matsuzaki R."/>
            <person name="Takahashi F."/>
            <person name="Nishimura Y."/>
            <person name="Kawachi M."/>
            <person name="Noguchi H."/>
            <person name="Minakuchi Y."/>
            <person name="Umen J.G."/>
            <person name="Toyoda A."/>
            <person name="Nozaki H."/>
        </authorList>
    </citation>
    <scope>NUCLEOTIDE SEQUENCE</scope>
    <source>
        <strain evidence="19">NIES-3785</strain>
        <strain evidence="18">NIES-3786</strain>
    </source>
</reference>
<dbReference type="GO" id="GO:0006310">
    <property type="term" value="P:DNA recombination"/>
    <property type="evidence" value="ECO:0007669"/>
    <property type="project" value="UniProtKB-KW"/>
</dbReference>
<feature type="compositionally biased region" description="Low complexity" evidence="13">
    <location>
        <begin position="139"/>
        <end position="156"/>
    </location>
</feature>
<comment type="subunit">
    <text evidence="12">Heterotrimer of RPA1, RPA2 and RPA3 (canonical replication protein A complex).</text>
</comment>
<dbReference type="InterPro" id="IPR031657">
    <property type="entry name" value="REPA_OB_2"/>
</dbReference>
<keyword evidence="8 12" id="KW-0238">DNA-binding</keyword>
<dbReference type="Proteomes" id="UP000722791">
    <property type="component" value="Unassembled WGS sequence"/>
</dbReference>
<dbReference type="Pfam" id="PF04057">
    <property type="entry name" value="Rep-A_N"/>
    <property type="match status" value="1"/>
</dbReference>
<evidence type="ECO:0000256" key="10">
    <source>
        <dbReference type="ARBA" id="ARBA00023204"/>
    </source>
</evidence>
<keyword evidence="21" id="KW-1185">Reference proteome</keyword>
<evidence type="ECO:0000256" key="2">
    <source>
        <dbReference type="ARBA" id="ARBA00005690"/>
    </source>
</evidence>
<comment type="function">
    <text evidence="12">Component of the replication protein A complex (RPA) required for DNA recombination, repair and replication. The activity of RPA is mediated by single-stranded DNA binding and protein interactions. Probably involved in repair of double-strand DNA breaks (DSBs) induced by genotoxic stresses.</text>
</comment>
<evidence type="ECO:0000256" key="1">
    <source>
        <dbReference type="ARBA" id="ARBA00004123"/>
    </source>
</evidence>
<proteinExistence type="inferred from homology"/>
<dbReference type="InterPro" id="IPR004365">
    <property type="entry name" value="NA-bd_OB_tRNA"/>
</dbReference>
<dbReference type="Pfam" id="PF08646">
    <property type="entry name" value="Rep_fac-A_C"/>
    <property type="match status" value="1"/>
</dbReference>
<dbReference type="FunFam" id="2.40.50.140:FF:000090">
    <property type="entry name" value="Replication protein A subunit"/>
    <property type="match status" value="1"/>
</dbReference>